<dbReference type="Gene3D" id="3.30.70.270">
    <property type="match status" value="1"/>
</dbReference>
<evidence type="ECO:0000313" key="5">
    <source>
        <dbReference type="EMBL" id="CCK81346.1"/>
    </source>
</evidence>
<dbReference type="SMART" id="SM00052">
    <property type="entry name" value="EAL"/>
    <property type="match status" value="1"/>
</dbReference>
<dbReference type="Pfam" id="PF00563">
    <property type="entry name" value="EAL"/>
    <property type="match status" value="1"/>
</dbReference>
<dbReference type="Gene3D" id="3.20.20.450">
    <property type="entry name" value="EAL domain"/>
    <property type="match status" value="1"/>
</dbReference>
<keyword evidence="6" id="KW-1185">Reference proteome</keyword>
<dbReference type="SMART" id="SM00267">
    <property type="entry name" value="GGDEF"/>
    <property type="match status" value="1"/>
</dbReference>
<dbReference type="PANTHER" id="PTHR33121:SF76">
    <property type="entry name" value="SIGNALING PROTEIN"/>
    <property type="match status" value="1"/>
</dbReference>
<accession>K0NIU3</accession>
<dbReference type="SUPFAM" id="SSF55073">
    <property type="entry name" value="Nucleotide cyclase"/>
    <property type="match status" value="1"/>
</dbReference>
<dbReference type="AlphaFoldDB" id="K0NIU3"/>
<dbReference type="CDD" id="cd01949">
    <property type="entry name" value="GGDEF"/>
    <property type="match status" value="1"/>
</dbReference>
<dbReference type="KEGG" id="dto:TOL2_C31880"/>
<dbReference type="CDD" id="cd01948">
    <property type="entry name" value="EAL"/>
    <property type="match status" value="1"/>
</dbReference>
<dbReference type="Gene3D" id="3.10.580.10">
    <property type="entry name" value="CBS-domain"/>
    <property type="match status" value="1"/>
</dbReference>
<dbReference type="OrthoDB" id="9777298at2"/>
<gene>
    <name evidence="5" type="ordered locus">TOL2_C31880</name>
</gene>
<evidence type="ECO:0000313" key="6">
    <source>
        <dbReference type="Proteomes" id="UP000007347"/>
    </source>
</evidence>
<sequence>MRTLKHEKWIERLSKIDFAYQPIVNIHTGNAFGFEALLRFHKEAGFSSIDDVFNQAYTHEMLHPVDLFLREKAFAKFAKFKGQSHIKLFYNLDNRLFDTNDYSPGNTAQMLGEYGYSLDDICFEISEKHQLACNKHVSKILDVYRSQGYKIAVDDCGTGFSGMQLLYYTEPDYIKIDRFFIQNLENDPKKRLVVSTIVNLAHFMGSLVLAEGVETLDEYLLCKEIGCDMVQGYFVQKPQLDLNQLKKRYMKIGHITQNERRNGVVKDQSLISNQITHATPVYSDCSIISIFEKFRNEDKISFFPVINQHDEPVGIIRETAFKEYIFSKFGRQLLENPSFGKDISRFVKKIPISDVHSSVENLIETYSHFNNNEGLIMVENMKYIGILSTNSLLKIINEKNLTLARNQNPLTKLPGNTMIHEYFSKTLADFSATYHLIYFDFDNFKPFNDRYGFRNGDRMILMFADMLKKAGFSENRFVGHVGGDDFFLGVKHSENKDILLEMERLASQFKKNAESFYDRETVEQGFMVARDREDKIRQIPLMTVSIAVLELPGGVDRTCSIEAAGNMIARLKKEAKQSETGICNSTMGMPYPQNQTAPFEVISSILVK</sequence>
<dbReference type="PROSITE" id="PS50887">
    <property type="entry name" value="GGDEF"/>
    <property type="match status" value="1"/>
</dbReference>
<proteinExistence type="predicted"/>
<dbReference type="RefSeq" id="WP_014958535.1">
    <property type="nucleotide sequence ID" value="NC_018645.1"/>
</dbReference>
<dbReference type="PATRIC" id="fig|651182.5.peg.3769"/>
<dbReference type="InterPro" id="IPR046342">
    <property type="entry name" value="CBS_dom_sf"/>
</dbReference>
<dbReference type="SUPFAM" id="SSF54631">
    <property type="entry name" value="CBS-domain pair"/>
    <property type="match status" value="1"/>
</dbReference>
<evidence type="ECO:0000259" key="3">
    <source>
        <dbReference type="PROSITE" id="PS50887"/>
    </source>
</evidence>
<feature type="domain" description="CBS" evidence="4">
    <location>
        <begin position="274"/>
        <end position="333"/>
    </location>
</feature>
<dbReference type="Pfam" id="PF00990">
    <property type="entry name" value="GGDEF"/>
    <property type="match status" value="1"/>
</dbReference>
<dbReference type="InterPro" id="IPR050706">
    <property type="entry name" value="Cyclic-di-GMP_PDE-like"/>
</dbReference>
<evidence type="ECO:0000259" key="4">
    <source>
        <dbReference type="PROSITE" id="PS51371"/>
    </source>
</evidence>
<reference evidence="5 6" key="1">
    <citation type="journal article" date="2013" name="Environ. Microbiol.">
        <title>Complete genome, catabolic sub-proteomes and key-metabolites of Desulfobacula toluolica Tol2, a marine, aromatic compound-degrading, sulfate-reducing bacterium.</title>
        <authorList>
            <person name="Wohlbrand L."/>
            <person name="Jacob J.H."/>
            <person name="Kube M."/>
            <person name="Mussmann M."/>
            <person name="Jarling R."/>
            <person name="Beck A."/>
            <person name="Amann R."/>
            <person name="Wilkes H."/>
            <person name="Reinhardt R."/>
            <person name="Rabus R."/>
        </authorList>
    </citation>
    <scope>NUCLEOTIDE SEQUENCE [LARGE SCALE GENOMIC DNA]</scope>
    <source>
        <strain evidence="6">DSM 7467 / Tol2</strain>
    </source>
</reference>
<dbReference type="InterPro" id="IPR029787">
    <property type="entry name" value="Nucleotide_cyclase"/>
</dbReference>
<dbReference type="PROSITE" id="PS50883">
    <property type="entry name" value="EAL"/>
    <property type="match status" value="1"/>
</dbReference>
<dbReference type="Proteomes" id="UP000007347">
    <property type="component" value="Chromosome"/>
</dbReference>
<keyword evidence="1" id="KW-0129">CBS domain</keyword>
<dbReference type="InterPro" id="IPR035919">
    <property type="entry name" value="EAL_sf"/>
</dbReference>
<dbReference type="PANTHER" id="PTHR33121">
    <property type="entry name" value="CYCLIC DI-GMP PHOSPHODIESTERASE PDEF"/>
    <property type="match status" value="1"/>
</dbReference>
<name>K0NIU3_DESTT</name>
<dbReference type="HOGENOM" id="CLU_015702_2_1_7"/>
<dbReference type="PROSITE" id="PS51371">
    <property type="entry name" value="CBS"/>
    <property type="match status" value="1"/>
</dbReference>
<dbReference type="GO" id="GO:0071111">
    <property type="term" value="F:cyclic-guanylate-specific phosphodiesterase activity"/>
    <property type="evidence" value="ECO:0007669"/>
    <property type="project" value="InterPro"/>
</dbReference>
<feature type="domain" description="EAL" evidence="2">
    <location>
        <begin position="1"/>
        <end position="252"/>
    </location>
</feature>
<evidence type="ECO:0000256" key="1">
    <source>
        <dbReference type="PROSITE-ProRule" id="PRU00703"/>
    </source>
</evidence>
<organism evidence="5 6">
    <name type="scientific">Desulfobacula toluolica (strain DSM 7467 / Tol2)</name>
    <dbReference type="NCBI Taxonomy" id="651182"/>
    <lineage>
        <taxon>Bacteria</taxon>
        <taxon>Pseudomonadati</taxon>
        <taxon>Thermodesulfobacteriota</taxon>
        <taxon>Desulfobacteria</taxon>
        <taxon>Desulfobacterales</taxon>
        <taxon>Desulfobacteraceae</taxon>
        <taxon>Desulfobacula</taxon>
    </lineage>
</organism>
<protein>
    <submittedName>
        <fullName evidence="5">Predicted EAL/GGDEF domain signaling protein</fullName>
    </submittedName>
</protein>
<dbReference type="EMBL" id="FO203503">
    <property type="protein sequence ID" value="CCK81346.1"/>
    <property type="molecule type" value="Genomic_DNA"/>
</dbReference>
<dbReference type="InterPro" id="IPR001633">
    <property type="entry name" value="EAL_dom"/>
</dbReference>
<dbReference type="STRING" id="651182.TOL2_C31880"/>
<dbReference type="Pfam" id="PF00571">
    <property type="entry name" value="CBS"/>
    <property type="match status" value="1"/>
</dbReference>
<evidence type="ECO:0000259" key="2">
    <source>
        <dbReference type="PROSITE" id="PS50883"/>
    </source>
</evidence>
<dbReference type="SUPFAM" id="SSF141868">
    <property type="entry name" value="EAL domain-like"/>
    <property type="match status" value="1"/>
</dbReference>
<dbReference type="InterPro" id="IPR043128">
    <property type="entry name" value="Rev_trsase/Diguanyl_cyclase"/>
</dbReference>
<dbReference type="InterPro" id="IPR000644">
    <property type="entry name" value="CBS_dom"/>
</dbReference>
<dbReference type="NCBIfam" id="TIGR00254">
    <property type="entry name" value="GGDEF"/>
    <property type="match status" value="1"/>
</dbReference>
<feature type="domain" description="GGDEF" evidence="3">
    <location>
        <begin position="432"/>
        <end position="563"/>
    </location>
</feature>
<dbReference type="InterPro" id="IPR000160">
    <property type="entry name" value="GGDEF_dom"/>
</dbReference>